<dbReference type="GO" id="GO:0042124">
    <property type="term" value="F:1,3-beta-glucanosyltransferase activity"/>
    <property type="evidence" value="ECO:0007669"/>
    <property type="project" value="TreeGrafter"/>
</dbReference>
<keyword evidence="3" id="KW-1015">Disulfide bond</keyword>
<dbReference type="GO" id="GO:0005886">
    <property type="term" value="C:plasma membrane"/>
    <property type="evidence" value="ECO:0007669"/>
    <property type="project" value="TreeGrafter"/>
</dbReference>
<evidence type="ECO:0000313" key="7">
    <source>
        <dbReference type="EMBL" id="OQR90987.1"/>
    </source>
</evidence>
<organism evidence="7 8">
    <name type="scientific">Achlya hypogyna</name>
    <name type="common">Oomycete</name>
    <name type="synonym">Protoachlya hypogyna</name>
    <dbReference type="NCBI Taxonomy" id="1202772"/>
    <lineage>
        <taxon>Eukaryota</taxon>
        <taxon>Sar</taxon>
        <taxon>Stramenopiles</taxon>
        <taxon>Oomycota</taxon>
        <taxon>Saprolegniomycetes</taxon>
        <taxon>Saprolegniales</taxon>
        <taxon>Achlyaceae</taxon>
        <taxon>Achlya</taxon>
    </lineage>
</organism>
<dbReference type="EMBL" id="JNBR01000562">
    <property type="protein sequence ID" value="OQR90987.1"/>
    <property type="molecule type" value="Genomic_DNA"/>
</dbReference>
<dbReference type="GO" id="GO:0034411">
    <property type="term" value="P:cell wall (1-&gt;3)-beta-D-glucan biosynthetic process"/>
    <property type="evidence" value="ECO:0007669"/>
    <property type="project" value="TreeGrafter"/>
</dbReference>
<feature type="chain" id="PRO_5025673833" evidence="6">
    <location>
        <begin position="18"/>
        <end position="508"/>
    </location>
</feature>
<protein>
    <submittedName>
        <fullName evidence="7">Glycoside hydrolase</fullName>
    </submittedName>
</protein>
<feature type="signal peptide" evidence="6">
    <location>
        <begin position="1"/>
        <end position="17"/>
    </location>
</feature>
<keyword evidence="8" id="KW-1185">Reference proteome</keyword>
<proteinExistence type="inferred from homology"/>
<dbReference type="STRING" id="1202772.A0A1V9YZA5"/>
<name>A0A1V9YZA5_ACHHY</name>
<keyword evidence="7" id="KW-0378">Hydrolase</keyword>
<evidence type="ECO:0000256" key="1">
    <source>
        <dbReference type="ARBA" id="ARBA00007528"/>
    </source>
</evidence>
<evidence type="ECO:0000256" key="4">
    <source>
        <dbReference type="ARBA" id="ARBA00023180"/>
    </source>
</evidence>
<keyword evidence="4" id="KW-0325">Glycoprotein</keyword>
<comment type="similarity">
    <text evidence="1">Belongs to the glycosyl hydrolase 72 family.</text>
</comment>
<reference evidence="7 8" key="1">
    <citation type="journal article" date="2014" name="Genome Biol. Evol.">
        <title>The secreted proteins of Achlya hypogyna and Thraustotheca clavata identify the ancestral oomycete secretome and reveal gene acquisitions by horizontal gene transfer.</title>
        <authorList>
            <person name="Misner I."/>
            <person name="Blouin N."/>
            <person name="Leonard G."/>
            <person name="Richards T.A."/>
            <person name="Lane C.E."/>
        </authorList>
    </citation>
    <scope>NUCLEOTIDE SEQUENCE [LARGE SCALE GENOMIC DNA]</scope>
    <source>
        <strain evidence="7 8">ATCC 48635</strain>
    </source>
</reference>
<keyword evidence="2 6" id="KW-0732">Signal</keyword>
<evidence type="ECO:0000256" key="3">
    <source>
        <dbReference type="ARBA" id="ARBA00023157"/>
    </source>
</evidence>
<accession>A0A1V9YZA5</accession>
<feature type="compositionally biased region" description="Low complexity" evidence="5">
    <location>
        <begin position="468"/>
        <end position="484"/>
    </location>
</feature>
<evidence type="ECO:0000256" key="2">
    <source>
        <dbReference type="ARBA" id="ARBA00022729"/>
    </source>
</evidence>
<sequence>MKLTASILLAAVAATAGQIHQRKSASALALQAASVETFNPIVIKGQRMFEYETGKPFQVKGVDYYPRPNTGTLDVNNLDLFSDDDEAIWSPHIAEFQALGINTIRLYAIDPSKSHDKFMCALSAAGIYVLVDLGASCEGCSITKDPYPACYPSALKTRGQQIITAFAKYNNVLGFSAGNEVNHVVSDPTVNGPCQKKFIKDMRAFINSCSANMRPIPVGVVLADTNRSPNALYYNCRTDASDKLENAEWYGINVYLQCDPKATTGTVGASYAQLHSDFQSYKLAGPTMLTEFGCLNKAFPTVDGYDAQRPWVQASWLLSKDFADVFTGGFAFEFSTENANSKADAPYPFTSYGAQNYGLGYFSPEKCDHASTPCKYNRMPNFESLATQYKAAKTALPSMDEYSALVTTPPSCPSGFSKLSDSKWASDSVTDMLCPDLTQTKMCPGHKIITGKATAKLDSDGNSSAANTTISPTTGSGSSKTDAPKLAASGAATAAVGMVGAVVFAAMQ</sequence>
<dbReference type="InterPro" id="IPR017853">
    <property type="entry name" value="GH"/>
</dbReference>
<dbReference type="AlphaFoldDB" id="A0A1V9YZA5"/>
<comment type="caution">
    <text evidence="7">The sequence shown here is derived from an EMBL/GenBank/DDBJ whole genome shotgun (WGS) entry which is preliminary data.</text>
</comment>
<evidence type="ECO:0000256" key="6">
    <source>
        <dbReference type="SAM" id="SignalP"/>
    </source>
</evidence>
<gene>
    <name evidence="7" type="ORF">ACHHYP_05073</name>
</gene>
<dbReference type="PANTHER" id="PTHR31468:SF2">
    <property type="entry name" value="1,3-BETA-GLUCANOSYLTRANSFERASE GAS1"/>
    <property type="match status" value="1"/>
</dbReference>
<dbReference type="InterPro" id="IPR004886">
    <property type="entry name" value="Glucanosyltransferase"/>
</dbReference>
<dbReference type="Gene3D" id="3.20.20.80">
    <property type="entry name" value="Glycosidases"/>
    <property type="match status" value="1"/>
</dbReference>
<dbReference type="GO" id="GO:0016787">
    <property type="term" value="F:hydrolase activity"/>
    <property type="evidence" value="ECO:0007669"/>
    <property type="project" value="UniProtKB-KW"/>
</dbReference>
<dbReference type="Proteomes" id="UP000243579">
    <property type="component" value="Unassembled WGS sequence"/>
</dbReference>
<feature type="region of interest" description="Disordered" evidence="5">
    <location>
        <begin position="456"/>
        <end position="484"/>
    </location>
</feature>
<evidence type="ECO:0000313" key="8">
    <source>
        <dbReference type="Proteomes" id="UP000243579"/>
    </source>
</evidence>
<dbReference type="SUPFAM" id="SSF51445">
    <property type="entry name" value="(Trans)glycosidases"/>
    <property type="match status" value="1"/>
</dbReference>
<dbReference type="PANTHER" id="PTHR31468">
    <property type="entry name" value="1,3-BETA-GLUCANOSYLTRANSFERASE GAS1"/>
    <property type="match status" value="1"/>
</dbReference>
<dbReference type="OrthoDB" id="421038at2759"/>
<evidence type="ECO:0000256" key="5">
    <source>
        <dbReference type="SAM" id="MobiDB-lite"/>
    </source>
</evidence>
<dbReference type="Pfam" id="PF03198">
    <property type="entry name" value="Glyco_hydro_72"/>
    <property type="match status" value="1"/>
</dbReference>